<organism evidence="12">
    <name type="scientific">mine drainage metagenome</name>
    <dbReference type="NCBI Taxonomy" id="410659"/>
    <lineage>
        <taxon>unclassified sequences</taxon>
        <taxon>metagenomes</taxon>
        <taxon>ecological metagenomes</taxon>
    </lineage>
</organism>
<feature type="transmembrane region" description="Helical" evidence="11">
    <location>
        <begin position="87"/>
        <end position="107"/>
    </location>
</feature>
<keyword evidence="7" id="KW-0249">Electron transport</keyword>
<dbReference type="PANTHER" id="PTHR43141">
    <property type="entry name" value="CYTOCHROME BD2 SUBUNIT II"/>
    <property type="match status" value="1"/>
</dbReference>
<dbReference type="GO" id="GO:0016682">
    <property type="term" value="F:oxidoreductase activity, acting on diphenols and related substances as donors, oxygen as acceptor"/>
    <property type="evidence" value="ECO:0007669"/>
    <property type="project" value="TreeGrafter"/>
</dbReference>
<keyword evidence="6" id="KW-0479">Metal-binding</keyword>
<keyword evidence="12" id="KW-0560">Oxidoreductase</keyword>
<evidence type="ECO:0000256" key="5">
    <source>
        <dbReference type="ARBA" id="ARBA00022692"/>
    </source>
</evidence>
<dbReference type="AlphaFoldDB" id="A0A1J5RT61"/>
<dbReference type="PANTHER" id="PTHR43141:SF5">
    <property type="entry name" value="CYTOCHROME BD-I UBIQUINOL OXIDASE SUBUNIT 2"/>
    <property type="match status" value="1"/>
</dbReference>
<name>A0A1J5RT61_9ZZZZ</name>
<dbReference type="Pfam" id="PF02322">
    <property type="entry name" value="Cyt_bd_oxida_II"/>
    <property type="match status" value="1"/>
</dbReference>
<feature type="transmembrane region" description="Helical" evidence="11">
    <location>
        <begin position="260"/>
        <end position="282"/>
    </location>
</feature>
<evidence type="ECO:0000256" key="3">
    <source>
        <dbReference type="ARBA" id="ARBA00022475"/>
    </source>
</evidence>
<comment type="subcellular location">
    <subcellularLocation>
        <location evidence="1">Cell membrane</location>
        <topology evidence="1">Multi-pass membrane protein</topology>
    </subcellularLocation>
</comment>
<keyword evidence="10 11" id="KW-0472">Membrane</keyword>
<evidence type="ECO:0000256" key="2">
    <source>
        <dbReference type="ARBA" id="ARBA00022448"/>
    </source>
</evidence>
<evidence type="ECO:0000313" key="12">
    <source>
        <dbReference type="EMBL" id="OIQ98866.1"/>
    </source>
</evidence>
<keyword evidence="9" id="KW-0408">Iron</keyword>
<feature type="transmembrane region" description="Helical" evidence="11">
    <location>
        <begin position="308"/>
        <end position="333"/>
    </location>
</feature>
<dbReference type="InterPro" id="IPR003317">
    <property type="entry name" value="Cyt-d_oxidase_su2"/>
</dbReference>
<dbReference type="GO" id="GO:0005886">
    <property type="term" value="C:plasma membrane"/>
    <property type="evidence" value="ECO:0007669"/>
    <property type="project" value="UniProtKB-SubCell"/>
</dbReference>
<dbReference type="EC" id="1.10.3.10" evidence="12"/>
<feature type="transmembrane region" description="Helical" evidence="11">
    <location>
        <begin position="199"/>
        <end position="223"/>
    </location>
</feature>
<dbReference type="GO" id="GO:0019646">
    <property type="term" value="P:aerobic electron transport chain"/>
    <property type="evidence" value="ECO:0007669"/>
    <property type="project" value="TreeGrafter"/>
</dbReference>
<evidence type="ECO:0000256" key="7">
    <source>
        <dbReference type="ARBA" id="ARBA00022982"/>
    </source>
</evidence>
<keyword evidence="4" id="KW-0349">Heme</keyword>
<feature type="transmembrane region" description="Helical" evidence="11">
    <location>
        <begin position="235"/>
        <end position="251"/>
    </location>
</feature>
<evidence type="ECO:0000256" key="4">
    <source>
        <dbReference type="ARBA" id="ARBA00022617"/>
    </source>
</evidence>
<dbReference type="NCBIfam" id="TIGR00203">
    <property type="entry name" value="cydB"/>
    <property type="match status" value="1"/>
</dbReference>
<evidence type="ECO:0000256" key="9">
    <source>
        <dbReference type="ARBA" id="ARBA00023004"/>
    </source>
</evidence>
<dbReference type="GO" id="GO:0070069">
    <property type="term" value="C:cytochrome complex"/>
    <property type="evidence" value="ECO:0007669"/>
    <property type="project" value="TreeGrafter"/>
</dbReference>
<keyword evidence="8 11" id="KW-1133">Transmembrane helix</keyword>
<dbReference type="EMBL" id="MLJW01000113">
    <property type="protein sequence ID" value="OIQ98866.1"/>
    <property type="molecule type" value="Genomic_DNA"/>
</dbReference>
<evidence type="ECO:0000256" key="6">
    <source>
        <dbReference type="ARBA" id="ARBA00022723"/>
    </source>
</evidence>
<feature type="transmembrane region" description="Helical" evidence="11">
    <location>
        <begin position="12"/>
        <end position="41"/>
    </location>
</feature>
<gene>
    <name evidence="12" type="primary">cydB_3</name>
    <name evidence="12" type="ORF">GALL_191080</name>
</gene>
<keyword evidence="5 11" id="KW-0812">Transmembrane</keyword>
<evidence type="ECO:0000256" key="1">
    <source>
        <dbReference type="ARBA" id="ARBA00004651"/>
    </source>
</evidence>
<proteinExistence type="predicted"/>
<sequence length="344" mass="37734">MSFGSLDLNTIWFCLVGVLFTGYVILDGFDLGVGVIHLFAAKKDEDRRIFINAIGPVWDGNEVWLVTGGGALFAAFPAVYATVFSGFYLAFMALLCALIFRAVAIEFRSKHHSHRWRSFWDIGFAVGSAVSALLIGIAMGNIAWGVPLDARGEYAGHFLGMLNPYALMMGVTTVALFAMHGSIYLLLKTEGEIQARVRRWVNPLIIAFILCYVIVTLATLLYVPHVTDAFRREPWFFVVAVAVVLAIANIPREVNVGKEFYAFLSSCAAMLGLMAIFGIGSYPNLVFSNPHPELSLTAFNASSSQKTLGIMLTIALIGVPVVLAYTASVYWIFRGKVKLDKTSY</sequence>
<reference evidence="12" key="1">
    <citation type="submission" date="2016-10" db="EMBL/GenBank/DDBJ databases">
        <title>Sequence of Gallionella enrichment culture.</title>
        <authorList>
            <person name="Poehlein A."/>
            <person name="Muehling M."/>
            <person name="Daniel R."/>
        </authorList>
    </citation>
    <scope>NUCLEOTIDE SEQUENCE</scope>
</reference>
<feature type="transmembrane region" description="Helical" evidence="11">
    <location>
        <begin position="119"/>
        <end position="144"/>
    </location>
</feature>
<evidence type="ECO:0000256" key="10">
    <source>
        <dbReference type="ARBA" id="ARBA00023136"/>
    </source>
</evidence>
<protein>
    <submittedName>
        <fullName evidence="12">Cytochrome bd-I ubiquinol oxidase subunit 2</fullName>
        <ecNumber evidence="12">1.10.3.10</ecNumber>
    </submittedName>
</protein>
<dbReference type="GO" id="GO:0046872">
    <property type="term" value="F:metal ion binding"/>
    <property type="evidence" value="ECO:0007669"/>
    <property type="project" value="UniProtKB-KW"/>
</dbReference>
<feature type="transmembrane region" description="Helical" evidence="11">
    <location>
        <begin position="62"/>
        <end position="81"/>
    </location>
</feature>
<keyword evidence="2" id="KW-0813">Transport</keyword>
<comment type="caution">
    <text evidence="12">The sequence shown here is derived from an EMBL/GenBank/DDBJ whole genome shotgun (WGS) entry which is preliminary data.</text>
</comment>
<dbReference type="GO" id="GO:0009055">
    <property type="term" value="F:electron transfer activity"/>
    <property type="evidence" value="ECO:0007669"/>
    <property type="project" value="TreeGrafter"/>
</dbReference>
<keyword evidence="3" id="KW-1003">Cell membrane</keyword>
<evidence type="ECO:0000256" key="11">
    <source>
        <dbReference type="SAM" id="Phobius"/>
    </source>
</evidence>
<feature type="transmembrane region" description="Helical" evidence="11">
    <location>
        <begin position="164"/>
        <end position="187"/>
    </location>
</feature>
<accession>A0A1J5RT61</accession>
<evidence type="ECO:0000256" key="8">
    <source>
        <dbReference type="ARBA" id="ARBA00022989"/>
    </source>
</evidence>
<dbReference type="PIRSF" id="PIRSF000267">
    <property type="entry name" value="Cyt_oxidse_sub2"/>
    <property type="match status" value="1"/>
</dbReference>